<evidence type="ECO:0000259" key="5">
    <source>
        <dbReference type="Pfam" id="PF21365"/>
    </source>
</evidence>
<proteinExistence type="inferred from homology"/>
<dbReference type="InterPro" id="IPR017853">
    <property type="entry name" value="GH"/>
</dbReference>
<dbReference type="Pfam" id="PF01055">
    <property type="entry name" value="Glyco_hydro_31_2nd"/>
    <property type="match status" value="1"/>
</dbReference>
<gene>
    <name evidence="6" type="ORF">A3783_07245</name>
</gene>
<keyword evidence="2" id="KW-0378">Hydrolase</keyword>
<dbReference type="InterPro" id="IPR000322">
    <property type="entry name" value="Glyco_hydro_31_TIM"/>
</dbReference>
<reference evidence="6 7" key="1">
    <citation type="submission" date="2016-03" db="EMBL/GenBank/DDBJ databases">
        <authorList>
            <person name="Cho S.-Y."/>
            <person name="Lim S."/>
            <person name="Kim H."/>
            <person name="Soh E.H."/>
            <person name="Moon J.S."/>
        </authorList>
    </citation>
    <scope>NUCLEOTIDE SEQUENCE [LARGE SCALE GENOMIC DNA]</scope>
    <source>
        <strain evidence="6 7">KCTC 3810</strain>
    </source>
</reference>
<dbReference type="Gene3D" id="3.20.20.80">
    <property type="entry name" value="Glycosidases"/>
    <property type="match status" value="1"/>
</dbReference>
<feature type="domain" description="Glycosyl hydrolase family 31 C-terminal" evidence="5">
    <location>
        <begin position="509"/>
        <end position="600"/>
    </location>
</feature>
<feature type="domain" description="DUF5110" evidence="4">
    <location>
        <begin position="618"/>
        <end position="685"/>
    </location>
</feature>
<dbReference type="EMBL" id="LVVL01000001">
    <property type="protein sequence ID" value="OAN15720.1"/>
    <property type="molecule type" value="Genomic_DNA"/>
</dbReference>
<dbReference type="Gene3D" id="2.60.40.1180">
    <property type="entry name" value="Golgi alpha-mannosidase II"/>
    <property type="match status" value="2"/>
</dbReference>
<dbReference type="SUPFAM" id="SSF51445">
    <property type="entry name" value="(Trans)glycosidases"/>
    <property type="match status" value="1"/>
</dbReference>
<name>A0ABX2VBY6_9BACL</name>
<dbReference type="InterPro" id="IPR013780">
    <property type="entry name" value="Glyco_hydro_b"/>
</dbReference>
<dbReference type="CDD" id="cd06595">
    <property type="entry name" value="GH31_u1"/>
    <property type="match status" value="1"/>
</dbReference>
<dbReference type="InterPro" id="IPR033403">
    <property type="entry name" value="DUF5110"/>
</dbReference>
<evidence type="ECO:0000256" key="2">
    <source>
        <dbReference type="RuleBase" id="RU361185"/>
    </source>
</evidence>
<protein>
    <submittedName>
        <fullName evidence="6">Alpha-xylosidase</fullName>
    </submittedName>
</protein>
<dbReference type="PANTHER" id="PTHR22762">
    <property type="entry name" value="ALPHA-GLUCOSIDASE"/>
    <property type="match status" value="1"/>
</dbReference>
<keyword evidence="2" id="KW-0326">Glycosidase</keyword>
<evidence type="ECO:0000259" key="4">
    <source>
        <dbReference type="Pfam" id="PF17137"/>
    </source>
</evidence>
<evidence type="ECO:0000256" key="1">
    <source>
        <dbReference type="ARBA" id="ARBA00007806"/>
    </source>
</evidence>
<feature type="domain" description="Glycoside hydrolase family 31 TIM barrel" evidence="3">
    <location>
        <begin position="197"/>
        <end position="501"/>
    </location>
</feature>
<dbReference type="RefSeq" id="WP_028106521.1">
    <property type="nucleotide sequence ID" value="NZ_LVVL01000001.1"/>
</dbReference>
<dbReference type="InterPro" id="IPR048395">
    <property type="entry name" value="Glyco_hydro_31_C"/>
</dbReference>
<comment type="similarity">
    <text evidence="1 2">Belongs to the glycosyl hydrolase 31 family.</text>
</comment>
<dbReference type="Pfam" id="PF17137">
    <property type="entry name" value="DUF5110"/>
    <property type="match status" value="1"/>
</dbReference>
<organism evidence="6 7">
    <name type="scientific">Exiguobacterium undae</name>
    <dbReference type="NCBI Taxonomy" id="169177"/>
    <lineage>
        <taxon>Bacteria</taxon>
        <taxon>Bacillati</taxon>
        <taxon>Bacillota</taxon>
        <taxon>Bacilli</taxon>
        <taxon>Bacillales</taxon>
        <taxon>Bacillales Family XII. Incertae Sedis</taxon>
        <taxon>Exiguobacterium</taxon>
    </lineage>
</organism>
<evidence type="ECO:0000259" key="3">
    <source>
        <dbReference type="Pfam" id="PF01055"/>
    </source>
</evidence>
<evidence type="ECO:0000313" key="6">
    <source>
        <dbReference type="EMBL" id="OAN15720.1"/>
    </source>
</evidence>
<keyword evidence="7" id="KW-1185">Reference proteome</keyword>
<dbReference type="SUPFAM" id="SSF51011">
    <property type="entry name" value="Glycosyl hydrolase domain"/>
    <property type="match status" value="1"/>
</dbReference>
<dbReference type="PANTHER" id="PTHR22762:SF89">
    <property type="entry name" value="ALPHA-XYLOSIDASE"/>
    <property type="match status" value="1"/>
</dbReference>
<comment type="caution">
    <text evidence="6">The sequence shown here is derived from an EMBL/GenBank/DDBJ whole genome shotgun (WGS) entry which is preliminary data.</text>
</comment>
<evidence type="ECO:0000313" key="7">
    <source>
        <dbReference type="Proteomes" id="UP000078447"/>
    </source>
</evidence>
<dbReference type="Pfam" id="PF21365">
    <property type="entry name" value="Glyco_hydro_31_3rd"/>
    <property type="match status" value="1"/>
</dbReference>
<sequence>MRTIDESHFYTRDMKPLARPEAIVQGDTYRFTVLTSRLIRLEYAADGRFEDRPTQTVWNRDFPVPSYRIVEDETELQIITEHVHLHYTKGPFASNTLYIDVLGNFSTYYSRYTYGGPLRTLKGTARTLDHADGEIPLEEGIISRQGYAAIDDSASFVLTDDHFVEPRQEGAQDIYYFGYGHDYKQALKDFYRLTGPTPMLPRQVLGNWWSRYWRYNEKEYKDLMNRFKAEDVPFSVSVIDMDWHVTDIPEKYGSGWTGYTWNRDLFPDPKGFLQWLKDDDRMVTLNLHPADGVRGFEEAYEAMAVAMGVDPDTEDRIPFDFSDRDFIEHYFTKLHHPHEADGVDFWWIDWQQGANSKMKGLDPLWMLNHYHALDIARDGNRPLIFSRYAGPGSHRYPVGFSGDTLISWASLKFQPYFTATASNIGYGWWSHDIGGHQRGEKDDELSTRWLQYGVFSPIMRLHSTMSIFNGKEPWRYSVESEQVMKKYLRLRHQLVPYIYTMNARNHFDGLPLVSPMYYEHPEDELAYAVPNQYYFGTELMVTPIVEPMNPNLHVAATTAWLPDGEWFDFFTGHRYTGGKQMRLFRKLEDQGVLAKAGAIVPLGQHLEHSNALHNPDHLELLVFPGASNRFTLFEDDNVGVAHRDGENVETAFELDWSARTLTIATPFGKRELLPEKREVTLILRGVNEGHVSRDGEVLPSRYDHKTQSLSVELGEVGETQVLSLQVDMSTNDNRMERLYTFLDQAEIGYDLKDRLYRLLSQRLEPVNLMHQLQALDLEKDLVDCLLEIMLF</sequence>
<dbReference type="Proteomes" id="UP000078447">
    <property type="component" value="Unassembled WGS sequence"/>
</dbReference>
<accession>A0ABX2VBY6</accession>